<dbReference type="EMBL" id="CP002826">
    <property type="protein sequence ID" value="AEI07122.1"/>
    <property type="molecule type" value="Genomic_DNA"/>
</dbReference>
<dbReference type="eggNOG" id="ENOG503015T">
    <property type="taxonomic scope" value="Bacteria"/>
</dbReference>
<gene>
    <name evidence="1" type="ordered locus">OCA5_c24260</name>
</gene>
<dbReference type="AlphaFoldDB" id="B6JED7"/>
<name>B6JED7_AFIC5</name>
<dbReference type="RefSeq" id="WP_012562731.1">
    <property type="nucleotide sequence ID" value="NC_011386.1"/>
</dbReference>
<protein>
    <submittedName>
        <fullName evidence="1">Uncharacterized protein</fullName>
    </submittedName>
</protein>
<accession>B6JED7</accession>
<sequence>MPTRNERLAEHYIAQTGIVAVQIDRINLASFKATWSPVVTLAPPPTSRRIFCCAAANDAAHLVARLSQEIGSASDFPAATAALHRIAIAEGVGITPHEIVADRARAVVAEVNERFDLMRKNYKIRHINREFKALRAKGAVTNYAEFVHGKKAEMLTALARAV</sequence>
<reference evidence="1 2" key="1">
    <citation type="journal article" date="2011" name="J. Bacteriol.">
        <title>Complete genome sequences of the chemolithoautotrophic Oligotropha carboxidovorans strains OM4 and OM5.</title>
        <authorList>
            <person name="Volland S."/>
            <person name="Rachinger M."/>
            <person name="Strittmatter A."/>
            <person name="Daniel R."/>
            <person name="Gottschalk G."/>
            <person name="Meyer O."/>
        </authorList>
    </citation>
    <scope>NUCLEOTIDE SEQUENCE [LARGE SCALE GENOMIC DNA]</scope>
    <source>
        <strain evidence="2">ATCC 49405 / DSM 1227 / KCTC 32145 / OM5</strain>
    </source>
</reference>
<proteinExistence type="predicted"/>
<keyword evidence="2" id="KW-1185">Reference proteome</keyword>
<dbReference type="KEGG" id="oca:OCAR_5571"/>
<evidence type="ECO:0000313" key="2">
    <source>
        <dbReference type="Proteomes" id="UP000007730"/>
    </source>
</evidence>
<dbReference type="HOGENOM" id="CLU_1633703_0_0_5"/>
<organism evidence="1 2">
    <name type="scientific">Afipia carboxidovorans (strain ATCC 49405 / DSM 1227 / KCTC 32145 / OM5)</name>
    <name type="common">Oligotropha carboxidovorans</name>
    <dbReference type="NCBI Taxonomy" id="504832"/>
    <lineage>
        <taxon>Bacteria</taxon>
        <taxon>Pseudomonadati</taxon>
        <taxon>Pseudomonadota</taxon>
        <taxon>Alphaproteobacteria</taxon>
        <taxon>Hyphomicrobiales</taxon>
        <taxon>Nitrobacteraceae</taxon>
        <taxon>Afipia</taxon>
    </lineage>
</organism>
<dbReference type="Proteomes" id="UP000007730">
    <property type="component" value="Chromosome"/>
</dbReference>
<dbReference type="KEGG" id="ocg:OCA5_c24260"/>
<evidence type="ECO:0000313" key="1">
    <source>
        <dbReference type="EMBL" id="AEI07122.1"/>
    </source>
</evidence>